<accession>Q0SHL6</accession>
<dbReference type="AlphaFoldDB" id="Q0SHL6"/>
<feature type="transmembrane region" description="Helical" evidence="1">
    <location>
        <begin position="40"/>
        <end position="58"/>
    </location>
</feature>
<name>Q0SHL6_RHOJR</name>
<dbReference type="EMBL" id="CP000431">
    <property type="protein sequence ID" value="ABG92970.1"/>
    <property type="molecule type" value="Genomic_DNA"/>
</dbReference>
<reference evidence="3" key="1">
    <citation type="journal article" date="2006" name="Proc. Natl. Acad. Sci. U.S.A.">
        <title>The complete genome of Rhodococcus sp. RHA1 provides insights into a catabolic powerhouse.</title>
        <authorList>
            <person name="McLeod M.P."/>
            <person name="Warren R.L."/>
            <person name="Hsiao W.W.L."/>
            <person name="Araki N."/>
            <person name="Myhre M."/>
            <person name="Fernandes C."/>
            <person name="Miyazawa D."/>
            <person name="Wong W."/>
            <person name="Lillquist A.L."/>
            <person name="Wang D."/>
            <person name="Dosanjh M."/>
            <person name="Hara H."/>
            <person name="Petrescu A."/>
            <person name="Morin R.D."/>
            <person name="Yang G."/>
            <person name="Stott J.M."/>
            <person name="Schein J.E."/>
            <person name="Shin H."/>
            <person name="Smailus D."/>
            <person name="Siddiqui A.S."/>
            <person name="Marra M.A."/>
            <person name="Jones S.J.M."/>
            <person name="Holt R."/>
            <person name="Brinkman F.S.L."/>
            <person name="Miyauchi K."/>
            <person name="Fukuda M."/>
            <person name="Davies J.E."/>
            <person name="Mohn W.W."/>
            <person name="Eltis L.D."/>
        </authorList>
    </citation>
    <scope>NUCLEOTIDE SEQUENCE [LARGE SCALE GENOMIC DNA]</scope>
    <source>
        <strain evidence="3">RHA1</strain>
    </source>
</reference>
<evidence type="ECO:0000313" key="3">
    <source>
        <dbReference type="Proteomes" id="UP000008710"/>
    </source>
</evidence>
<dbReference type="HOGENOM" id="CLU_2208004_0_0_11"/>
<keyword evidence="1" id="KW-0812">Transmembrane</keyword>
<evidence type="ECO:0000313" key="2">
    <source>
        <dbReference type="EMBL" id="ABG92970.1"/>
    </source>
</evidence>
<evidence type="ECO:0000256" key="1">
    <source>
        <dbReference type="SAM" id="Phobius"/>
    </source>
</evidence>
<sequence length="107" mass="12439">MGTVGNATNRPEWQYFDEERQFRHCWREVNGRKISAMTEFLVLVALLLVLHAAVTYAGRHLGSLPPRLRKSYRDNFFRPADPMTDLSYDRDAELGRLLAETHRAPHN</sequence>
<gene>
    <name evidence="2" type="ordered locus">RHA1_ro01143</name>
</gene>
<keyword evidence="1" id="KW-1133">Transmembrane helix</keyword>
<dbReference type="KEGG" id="rha:RHA1_ro01143"/>
<dbReference type="eggNOG" id="ENOG5031G8B">
    <property type="taxonomic scope" value="Bacteria"/>
</dbReference>
<proteinExistence type="predicted"/>
<dbReference type="Proteomes" id="UP000008710">
    <property type="component" value="Chromosome"/>
</dbReference>
<organism evidence="2 3">
    <name type="scientific">Rhodococcus jostii (strain RHA1)</name>
    <dbReference type="NCBI Taxonomy" id="101510"/>
    <lineage>
        <taxon>Bacteria</taxon>
        <taxon>Bacillati</taxon>
        <taxon>Actinomycetota</taxon>
        <taxon>Actinomycetes</taxon>
        <taxon>Mycobacteriales</taxon>
        <taxon>Nocardiaceae</taxon>
        <taxon>Rhodococcus</taxon>
    </lineage>
</organism>
<protein>
    <submittedName>
        <fullName evidence="2">Uncharacterized protein</fullName>
    </submittedName>
</protein>
<keyword evidence="1" id="KW-0472">Membrane</keyword>